<dbReference type="SUPFAM" id="SSF52799">
    <property type="entry name" value="(Phosphotyrosine protein) phosphatases II"/>
    <property type="match status" value="1"/>
</dbReference>
<feature type="domain" description="Tyrosine-protein phosphatase" evidence="4">
    <location>
        <begin position="14"/>
        <end position="169"/>
    </location>
</feature>
<keyword evidence="3" id="KW-0119">Carbohydrate metabolism</keyword>
<evidence type="ECO:0000313" key="7">
    <source>
        <dbReference type="Proteomes" id="UP001445335"/>
    </source>
</evidence>
<comment type="caution">
    <text evidence="6">The sequence shown here is derived from an EMBL/GenBank/DDBJ whole genome shotgun (WGS) entry which is preliminary data.</text>
</comment>
<evidence type="ECO:0000256" key="3">
    <source>
        <dbReference type="ARBA" id="ARBA00023277"/>
    </source>
</evidence>
<dbReference type="InterPro" id="IPR045204">
    <property type="entry name" value="DSP_laforin-like"/>
</dbReference>
<dbReference type="EMBL" id="JALJOU010000001">
    <property type="protein sequence ID" value="KAK9846581.1"/>
    <property type="molecule type" value="Genomic_DNA"/>
</dbReference>
<dbReference type="GO" id="GO:0009507">
    <property type="term" value="C:chloroplast"/>
    <property type="evidence" value="ECO:0007669"/>
    <property type="project" value="TreeGrafter"/>
</dbReference>
<evidence type="ECO:0008006" key="8">
    <source>
        <dbReference type="Google" id="ProtNLM"/>
    </source>
</evidence>
<evidence type="ECO:0000256" key="1">
    <source>
        <dbReference type="ARBA" id="ARBA00022801"/>
    </source>
</evidence>
<dbReference type="InterPro" id="IPR052832">
    <property type="entry name" value="Starch-Glucan_Phosphatase"/>
</dbReference>
<organism evidence="6 7">
    <name type="scientific">Elliptochloris bilobata</name>
    <dbReference type="NCBI Taxonomy" id="381761"/>
    <lineage>
        <taxon>Eukaryota</taxon>
        <taxon>Viridiplantae</taxon>
        <taxon>Chlorophyta</taxon>
        <taxon>core chlorophytes</taxon>
        <taxon>Trebouxiophyceae</taxon>
        <taxon>Trebouxiophyceae incertae sedis</taxon>
        <taxon>Elliptochloris clade</taxon>
        <taxon>Elliptochloris</taxon>
    </lineage>
</organism>
<dbReference type="Gene3D" id="2.60.40.10">
    <property type="entry name" value="Immunoglobulins"/>
    <property type="match status" value="1"/>
</dbReference>
<dbReference type="PANTHER" id="PTHR46642">
    <property type="entry name" value="DUAL SPECIFICITY PHOSPHATASE, SUBGROUP, CATALYTIC DOMAIN"/>
    <property type="match status" value="1"/>
</dbReference>
<proteinExistence type="predicted"/>
<dbReference type="CDD" id="cd02859">
    <property type="entry name" value="E_set_AMPKbeta_like_N"/>
    <property type="match status" value="1"/>
</dbReference>
<dbReference type="Proteomes" id="UP001445335">
    <property type="component" value="Unassembled WGS sequence"/>
</dbReference>
<dbReference type="GO" id="GO:0019203">
    <property type="term" value="F:carbohydrate phosphatase activity"/>
    <property type="evidence" value="ECO:0007669"/>
    <property type="project" value="InterPro"/>
</dbReference>
<dbReference type="Gene3D" id="3.90.190.10">
    <property type="entry name" value="Protein tyrosine phosphatase superfamily"/>
    <property type="match status" value="1"/>
</dbReference>
<dbReference type="InterPro" id="IPR029021">
    <property type="entry name" value="Prot-tyrosine_phosphatase-like"/>
</dbReference>
<dbReference type="GO" id="GO:2001070">
    <property type="term" value="F:starch binding"/>
    <property type="evidence" value="ECO:0007669"/>
    <property type="project" value="TreeGrafter"/>
</dbReference>
<dbReference type="InterPro" id="IPR013783">
    <property type="entry name" value="Ig-like_fold"/>
</dbReference>
<dbReference type="PROSITE" id="PS50056">
    <property type="entry name" value="TYR_PHOSPHATASE_2"/>
    <property type="match status" value="1"/>
</dbReference>
<dbReference type="Pfam" id="PF16561">
    <property type="entry name" value="AMPK1_CBM"/>
    <property type="match status" value="1"/>
</dbReference>
<dbReference type="PANTHER" id="PTHR46642:SF3">
    <property type="entry name" value="PHOSPHOGLUCAN PHOSPHATASE DSP4, CHLOROPLASTIC"/>
    <property type="match status" value="1"/>
</dbReference>
<dbReference type="GO" id="GO:0005983">
    <property type="term" value="P:starch catabolic process"/>
    <property type="evidence" value="ECO:0007669"/>
    <property type="project" value="TreeGrafter"/>
</dbReference>
<gene>
    <name evidence="6" type="ORF">WJX81_006986</name>
</gene>
<keyword evidence="7" id="KW-1185">Reference proteome</keyword>
<dbReference type="InterPro" id="IPR000340">
    <property type="entry name" value="Dual-sp_phosphatase_cat-dom"/>
</dbReference>
<dbReference type="InterPro" id="IPR000387">
    <property type="entry name" value="Tyr_Pase_dom"/>
</dbReference>
<reference evidence="6 7" key="1">
    <citation type="journal article" date="2024" name="Nat. Commun.">
        <title>Phylogenomics reveals the evolutionary origins of lichenization in chlorophyte algae.</title>
        <authorList>
            <person name="Puginier C."/>
            <person name="Libourel C."/>
            <person name="Otte J."/>
            <person name="Skaloud P."/>
            <person name="Haon M."/>
            <person name="Grisel S."/>
            <person name="Petersen M."/>
            <person name="Berrin J.G."/>
            <person name="Delaux P.M."/>
            <person name="Dal Grande F."/>
            <person name="Keller J."/>
        </authorList>
    </citation>
    <scope>NUCLEOTIDE SEQUENCE [LARGE SCALE GENOMIC DNA]</scope>
    <source>
        <strain evidence="6 7">SAG 245.80</strain>
    </source>
</reference>
<dbReference type="SUPFAM" id="SSF81296">
    <property type="entry name" value="E set domains"/>
    <property type="match status" value="1"/>
</dbReference>
<keyword evidence="2" id="KW-0904">Protein phosphatase</keyword>
<sequence length="291" mass="32107">MGGILTYQHEDGMNYARIIDGLIVGSCLQTPADLDKLADEEGVRSIVCLQEDSDMAYFNLDVAPIQARAAERGVEHCRLRIRDFDPFDLRLRLPEAVALVARQAQRGTVYIHCTAGLGRAPATALAYMYWCRGMALGDAISTFMAVRPCNPRIAAIRAATADVLLEGGRRMPVTIAVYRPFTASRFQVAGLDVGWGQQLDMEREVGSGRWVLRRELPPGKFPYKLIVDGRWTCSADHPTFMDGETLNNYVEVAGDCSDPGAAAVRARLLSEEAPLTDTERARLEQRFGVRG</sequence>
<dbReference type="InterPro" id="IPR020422">
    <property type="entry name" value="TYR_PHOSPHATASE_DUAL_dom"/>
</dbReference>
<feature type="domain" description="Tyrosine specific protein phosphatases" evidence="5">
    <location>
        <begin position="91"/>
        <end position="148"/>
    </location>
</feature>
<dbReference type="InterPro" id="IPR032640">
    <property type="entry name" value="AMPK1_CBM"/>
</dbReference>
<evidence type="ECO:0000259" key="5">
    <source>
        <dbReference type="PROSITE" id="PS50056"/>
    </source>
</evidence>
<name>A0AAW1SLX0_9CHLO</name>
<evidence type="ECO:0000259" key="4">
    <source>
        <dbReference type="PROSITE" id="PS50054"/>
    </source>
</evidence>
<evidence type="ECO:0000256" key="2">
    <source>
        <dbReference type="ARBA" id="ARBA00022912"/>
    </source>
</evidence>
<dbReference type="CDD" id="cd14526">
    <property type="entry name" value="DSP_laforin-like"/>
    <property type="match status" value="1"/>
</dbReference>
<dbReference type="AlphaFoldDB" id="A0AAW1SLX0"/>
<keyword evidence="1" id="KW-0378">Hydrolase</keyword>
<dbReference type="Pfam" id="PF00782">
    <property type="entry name" value="DSPc"/>
    <property type="match status" value="1"/>
</dbReference>
<dbReference type="PROSITE" id="PS50054">
    <property type="entry name" value="TYR_PHOSPHATASE_DUAL"/>
    <property type="match status" value="1"/>
</dbReference>
<dbReference type="GO" id="GO:0004721">
    <property type="term" value="F:phosphoprotein phosphatase activity"/>
    <property type="evidence" value="ECO:0007669"/>
    <property type="project" value="UniProtKB-KW"/>
</dbReference>
<evidence type="ECO:0000313" key="6">
    <source>
        <dbReference type="EMBL" id="KAK9846581.1"/>
    </source>
</evidence>
<protein>
    <recommendedName>
        <fullName evidence="8">Tyrosine specific protein phosphatases domain-containing protein</fullName>
    </recommendedName>
</protein>
<accession>A0AAW1SLX0</accession>
<dbReference type="InterPro" id="IPR014756">
    <property type="entry name" value="Ig_E-set"/>
</dbReference>